<evidence type="ECO:0000259" key="16">
    <source>
        <dbReference type="Pfam" id="PF17733"/>
    </source>
</evidence>
<dbReference type="Gene3D" id="1.10.10.10">
    <property type="entry name" value="Winged helix-like DNA-binding domain superfamily/Winged helix DNA-binding domain"/>
    <property type="match status" value="1"/>
</dbReference>
<evidence type="ECO:0000256" key="9">
    <source>
        <dbReference type="ARBA" id="ARBA00046271"/>
    </source>
</evidence>
<name>A0A8K1CNX9_PYTOL</name>
<proteinExistence type="inferred from homology"/>
<dbReference type="Gene3D" id="1.20.58.2190">
    <property type="match status" value="1"/>
</dbReference>
<feature type="coiled-coil region" evidence="11">
    <location>
        <begin position="142"/>
        <end position="196"/>
    </location>
</feature>
<dbReference type="EMBL" id="SPLM01000006">
    <property type="protein sequence ID" value="TMW66820.1"/>
    <property type="molecule type" value="Genomic_DNA"/>
</dbReference>
<dbReference type="SUPFAM" id="SSF143503">
    <property type="entry name" value="PUG domain-like"/>
    <property type="match status" value="1"/>
</dbReference>
<evidence type="ECO:0000313" key="18">
    <source>
        <dbReference type="Proteomes" id="UP000794436"/>
    </source>
</evidence>
<evidence type="ECO:0000256" key="12">
    <source>
        <dbReference type="SAM" id="MobiDB-lite"/>
    </source>
</evidence>
<evidence type="ECO:0000256" key="2">
    <source>
        <dbReference type="ARBA" id="ARBA00022448"/>
    </source>
</evidence>
<dbReference type="GO" id="GO:0016560">
    <property type="term" value="P:protein import into peroxisome matrix, docking"/>
    <property type="evidence" value="ECO:0007669"/>
    <property type="project" value="UniProtKB-UniRule"/>
</dbReference>
<keyword evidence="5 10" id="KW-0472">Membrane</keyword>
<dbReference type="InterPro" id="IPR006785">
    <property type="entry name" value="Pex14_N"/>
</dbReference>
<evidence type="ECO:0000256" key="4">
    <source>
        <dbReference type="ARBA" id="ARBA00023010"/>
    </source>
</evidence>
<dbReference type="InterPro" id="IPR025655">
    <property type="entry name" value="PEX14"/>
</dbReference>
<keyword evidence="4" id="KW-0811">Translocation</keyword>
<feature type="region of interest" description="Disordered" evidence="12">
    <location>
        <begin position="561"/>
        <end position="585"/>
    </location>
</feature>
<feature type="transmembrane region" description="Helical" evidence="13">
    <location>
        <begin position="109"/>
        <end position="130"/>
    </location>
</feature>
<evidence type="ECO:0000256" key="7">
    <source>
        <dbReference type="ARBA" id="ARBA00029502"/>
    </source>
</evidence>
<dbReference type="OrthoDB" id="441517at2759"/>
<feature type="domain" description="Peroxisomal membrane protein PEX14-like KPWE" evidence="16">
    <location>
        <begin position="525"/>
        <end position="582"/>
    </location>
</feature>
<evidence type="ECO:0000256" key="6">
    <source>
        <dbReference type="ARBA" id="ARBA00023140"/>
    </source>
</evidence>
<comment type="subcellular location">
    <subcellularLocation>
        <location evidence="9 10">Peroxisome membrane</location>
    </subcellularLocation>
</comment>
<feature type="region of interest" description="Disordered" evidence="12">
    <location>
        <begin position="474"/>
        <end position="525"/>
    </location>
</feature>
<feature type="domain" description="PUB" evidence="15">
    <location>
        <begin position="308"/>
        <end position="367"/>
    </location>
</feature>
<dbReference type="InterPro" id="IPR018997">
    <property type="entry name" value="PUB_domain"/>
</dbReference>
<dbReference type="Pfam" id="PF17733">
    <property type="entry name" value="KPWE_dom"/>
    <property type="match status" value="1"/>
</dbReference>
<accession>A0A8K1CNX9</accession>
<evidence type="ECO:0000256" key="11">
    <source>
        <dbReference type="SAM" id="Coils"/>
    </source>
</evidence>
<dbReference type="GO" id="GO:1990429">
    <property type="term" value="C:peroxisomal importomer complex"/>
    <property type="evidence" value="ECO:0007669"/>
    <property type="project" value="TreeGrafter"/>
</dbReference>
<keyword evidence="18" id="KW-1185">Reference proteome</keyword>
<keyword evidence="6 10" id="KW-0576">Peroxisome</keyword>
<reference evidence="17" key="1">
    <citation type="submission" date="2019-03" db="EMBL/GenBank/DDBJ databases">
        <title>Long read genome sequence of the mycoparasitic Pythium oligandrum ATCC 38472 isolated from sugarbeet rhizosphere.</title>
        <authorList>
            <person name="Gaulin E."/>
        </authorList>
    </citation>
    <scope>NUCLEOTIDE SEQUENCE</scope>
    <source>
        <strain evidence="17">ATCC 38472_TT</strain>
    </source>
</reference>
<evidence type="ECO:0000256" key="1">
    <source>
        <dbReference type="ARBA" id="ARBA00005443"/>
    </source>
</evidence>
<comment type="function">
    <text evidence="10">Component of the PEX13-PEX14 docking complex, a translocon channel that specifically mediates the import of peroxisomal cargo proteins bound to PEX5 receptor. The PEX13-PEX14 docking complex forms a large import pore which can be opened to a diameter of about 9 nm. Mechanistically, PEX5 receptor along with cargo proteins associates with the PEX14 subunit of the PEX13-PEX14 docking complex in the cytosol, leading to the insertion of the receptor into the organelle membrane with the concomitant translocation of the cargo into the peroxisome matrix.</text>
</comment>
<organism evidence="17 18">
    <name type="scientific">Pythium oligandrum</name>
    <name type="common">Mycoparasitic fungus</name>
    <dbReference type="NCBI Taxonomy" id="41045"/>
    <lineage>
        <taxon>Eukaryota</taxon>
        <taxon>Sar</taxon>
        <taxon>Stramenopiles</taxon>
        <taxon>Oomycota</taxon>
        <taxon>Peronosporomycetes</taxon>
        <taxon>Pythiales</taxon>
        <taxon>Pythiaceae</taxon>
        <taxon>Pythium</taxon>
    </lineage>
</organism>
<keyword evidence="2 10" id="KW-0813">Transport</keyword>
<dbReference type="CDD" id="cd09212">
    <property type="entry name" value="PUB"/>
    <property type="match status" value="1"/>
</dbReference>
<dbReference type="InterPro" id="IPR036388">
    <property type="entry name" value="WH-like_DNA-bd_sf"/>
</dbReference>
<sequence>MRPEMVENGVKFLRHPNVQSTPLSERVSFLEQKGMTKEEIQEAIERYQSDPEGTTSATPANPSGAMMHAAPPAQGAVQAISTAAPMAVAAAGSMQQAVRRARLPTYIRVLLTLSSLVGAATVLGFMWNYMLQSGYFPWFRSSRRLLEESKAKEEDEEAAKKEEALLSNLQDVSSAIQSQTAELTKLCTTIDRKEEELEAKQTASKLITSKISEQATMQAIAELKAEVSTLKALLMTKQSGEVNSSALVSGLSKTGASVVQSANESAGTVNDLKSFPSTTAFTPPVPRESAAQRMENALKKFRQENPVDQLKLASGILIMYVKNLVDNPDVPRYRRIAPANANFKQKIEPLKHHDELLKSIGFESAGLNMEWKWHLLNRSNGEFDEHLAILRALLKSLQALASAKSNDPLALEEIAHQHMEAFYEQRNEESKASTASITAPTPLVSAEQAKKETDLQAFLTRLEQKAARPAVVEKAAQVNSTGEEIAPPPSVPEEPVSVSVTQNDSPVEDLEEKAPIPEESTGPAYPKSFLEVMEMLKKGEKVPGIQEIEDRVSDESAKYLATTSTQDAATPAAPVPAKPWETRQK</sequence>
<dbReference type="Pfam" id="PF09409">
    <property type="entry name" value="PUB"/>
    <property type="match status" value="1"/>
</dbReference>
<evidence type="ECO:0000313" key="17">
    <source>
        <dbReference type="EMBL" id="TMW66820.1"/>
    </source>
</evidence>
<evidence type="ECO:0000256" key="13">
    <source>
        <dbReference type="SAM" id="Phobius"/>
    </source>
</evidence>
<dbReference type="Pfam" id="PF04695">
    <property type="entry name" value="Pex14_N"/>
    <property type="match status" value="1"/>
</dbReference>
<gene>
    <name evidence="17" type="ORF">Poli38472_011936</name>
</gene>
<protein>
    <recommendedName>
        <fullName evidence="7 10">Peroxisomal membrane protein PEX14</fullName>
    </recommendedName>
    <alternativeName>
        <fullName evidence="8 10">Peroxin-14</fullName>
    </alternativeName>
</protein>
<dbReference type="PANTHER" id="PTHR23058">
    <property type="entry name" value="PEROXISOMAL MEMBRANE PROTEIN PEX14"/>
    <property type="match status" value="1"/>
</dbReference>
<dbReference type="GO" id="GO:0005778">
    <property type="term" value="C:peroxisomal membrane"/>
    <property type="evidence" value="ECO:0007669"/>
    <property type="project" value="UniProtKB-SubCell"/>
</dbReference>
<evidence type="ECO:0000256" key="3">
    <source>
        <dbReference type="ARBA" id="ARBA00022927"/>
    </source>
</evidence>
<dbReference type="AlphaFoldDB" id="A0A8K1CNX9"/>
<dbReference type="InterPro" id="IPR036339">
    <property type="entry name" value="PUB-like_dom_sf"/>
</dbReference>
<evidence type="ECO:0000259" key="15">
    <source>
        <dbReference type="Pfam" id="PF09409"/>
    </source>
</evidence>
<keyword evidence="11" id="KW-0175">Coiled coil</keyword>
<comment type="similarity">
    <text evidence="1 10">Belongs to the peroxin-14 family.</text>
</comment>
<evidence type="ECO:0000259" key="14">
    <source>
        <dbReference type="Pfam" id="PF04695"/>
    </source>
</evidence>
<keyword evidence="13" id="KW-1133">Transmembrane helix</keyword>
<dbReference type="PANTHER" id="PTHR23058:SF0">
    <property type="entry name" value="PEROXISOMAL MEMBRANE PROTEIN PEX14"/>
    <property type="match status" value="1"/>
</dbReference>
<evidence type="ECO:0000256" key="10">
    <source>
        <dbReference type="RuleBase" id="RU367032"/>
    </source>
</evidence>
<dbReference type="InterPro" id="IPR040554">
    <property type="entry name" value="KPWE_PEX14_dom"/>
</dbReference>
<keyword evidence="3 10" id="KW-0653">Protein transport</keyword>
<dbReference type="GO" id="GO:0005102">
    <property type="term" value="F:signaling receptor binding"/>
    <property type="evidence" value="ECO:0007669"/>
    <property type="project" value="TreeGrafter"/>
</dbReference>
<dbReference type="Proteomes" id="UP000794436">
    <property type="component" value="Unassembled WGS sequence"/>
</dbReference>
<evidence type="ECO:0000256" key="5">
    <source>
        <dbReference type="ARBA" id="ARBA00023136"/>
    </source>
</evidence>
<feature type="domain" description="Peroxisome membrane anchor protein Pex14p N-terminal" evidence="14">
    <location>
        <begin position="2"/>
        <end position="46"/>
    </location>
</feature>
<evidence type="ECO:0000256" key="8">
    <source>
        <dbReference type="ARBA" id="ARBA00029691"/>
    </source>
</evidence>
<keyword evidence="13" id="KW-0812">Transmembrane</keyword>
<comment type="caution">
    <text evidence="17">The sequence shown here is derived from an EMBL/GenBank/DDBJ whole genome shotgun (WGS) entry which is preliminary data.</text>
</comment>